<evidence type="ECO:0000313" key="2">
    <source>
        <dbReference type="Proteomes" id="UP000324222"/>
    </source>
</evidence>
<organism evidence="1 2">
    <name type="scientific">Portunus trituberculatus</name>
    <name type="common">Swimming crab</name>
    <name type="synonym">Neptunus trituberculatus</name>
    <dbReference type="NCBI Taxonomy" id="210409"/>
    <lineage>
        <taxon>Eukaryota</taxon>
        <taxon>Metazoa</taxon>
        <taxon>Ecdysozoa</taxon>
        <taxon>Arthropoda</taxon>
        <taxon>Crustacea</taxon>
        <taxon>Multicrustacea</taxon>
        <taxon>Malacostraca</taxon>
        <taxon>Eumalacostraca</taxon>
        <taxon>Eucarida</taxon>
        <taxon>Decapoda</taxon>
        <taxon>Pleocyemata</taxon>
        <taxon>Brachyura</taxon>
        <taxon>Eubrachyura</taxon>
        <taxon>Portunoidea</taxon>
        <taxon>Portunidae</taxon>
        <taxon>Portuninae</taxon>
        <taxon>Portunus</taxon>
    </lineage>
</organism>
<keyword evidence="2" id="KW-1185">Reference proteome</keyword>
<dbReference type="EMBL" id="VSRR010003054">
    <property type="protein sequence ID" value="MPC34432.1"/>
    <property type="molecule type" value="Genomic_DNA"/>
</dbReference>
<dbReference type="Proteomes" id="UP000324222">
    <property type="component" value="Unassembled WGS sequence"/>
</dbReference>
<gene>
    <name evidence="1" type="ORF">E2C01_027824</name>
</gene>
<proteinExistence type="predicted"/>
<protein>
    <submittedName>
        <fullName evidence="1">Uncharacterized protein</fullName>
    </submittedName>
</protein>
<evidence type="ECO:0000313" key="1">
    <source>
        <dbReference type="EMBL" id="MPC34432.1"/>
    </source>
</evidence>
<dbReference type="AlphaFoldDB" id="A0A5B7EJN8"/>
<accession>A0A5B7EJN8</accession>
<reference evidence="1 2" key="1">
    <citation type="submission" date="2019-05" db="EMBL/GenBank/DDBJ databases">
        <title>Another draft genome of Portunus trituberculatus and its Hox gene families provides insights of decapod evolution.</title>
        <authorList>
            <person name="Jeong J.-H."/>
            <person name="Song I."/>
            <person name="Kim S."/>
            <person name="Choi T."/>
            <person name="Kim D."/>
            <person name="Ryu S."/>
            <person name="Kim W."/>
        </authorList>
    </citation>
    <scope>NUCLEOTIDE SEQUENCE [LARGE SCALE GENOMIC DNA]</scope>
    <source>
        <tissue evidence="1">Muscle</tissue>
    </source>
</reference>
<sequence length="80" mass="8773">MFLFVSPGVQSLDNIAAPRLWFFQQLSSESRNTAAFSGGKHTAYSALHPSQHLSSESWNTVASSGDGDNKRVLTYATTMY</sequence>
<comment type="caution">
    <text evidence="1">The sequence shown here is derived from an EMBL/GenBank/DDBJ whole genome shotgun (WGS) entry which is preliminary data.</text>
</comment>
<name>A0A5B7EJN8_PORTR</name>